<evidence type="ECO:0000313" key="2">
    <source>
        <dbReference type="Proteomes" id="UP000028549"/>
    </source>
</evidence>
<name>A0A084GKV1_METID</name>
<dbReference type="AlphaFoldDB" id="A0A084GKV1"/>
<evidence type="ECO:0000313" key="1">
    <source>
        <dbReference type="EMBL" id="KEZ47963.1"/>
    </source>
</evidence>
<gene>
    <name evidence="1" type="ORF">GS18_0218465</name>
</gene>
<proteinExistence type="predicted"/>
<organism evidence="1 2">
    <name type="scientific">Metabacillus indicus</name>
    <name type="common">Bacillus indicus</name>
    <dbReference type="NCBI Taxonomy" id="246786"/>
    <lineage>
        <taxon>Bacteria</taxon>
        <taxon>Bacillati</taxon>
        <taxon>Bacillota</taxon>
        <taxon>Bacilli</taxon>
        <taxon>Bacillales</taxon>
        <taxon>Bacillaceae</taxon>
        <taxon>Metabacillus</taxon>
    </lineage>
</organism>
<dbReference type="OrthoDB" id="9805770at2"/>
<comment type="caution">
    <text evidence="1">The sequence shown here is derived from an EMBL/GenBank/DDBJ whole genome shotgun (WGS) entry which is preliminary data.</text>
</comment>
<accession>A0A084GKV1</accession>
<dbReference type="EMBL" id="JNVC02000015">
    <property type="protein sequence ID" value="KEZ47963.1"/>
    <property type="molecule type" value="Genomic_DNA"/>
</dbReference>
<dbReference type="STRING" id="246786.GS18_0218465"/>
<keyword evidence="2" id="KW-1185">Reference proteome</keyword>
<protein>
    <submittedName>
        <fullName evidence="1">Uncharacterized protein</fullName>
    </submittedName>
</protein>
<dbReference type="Proteomes" id="UP000028549">
    <property type="component" value="Unassembled WGS sequence"/>
</dbReference>
<sequence>MYINVSSLYAEVGVYFPISYKVDNLIIHEINEKITGPYKLDLVNKDQLISLMVTTNKATIELEVKGPDYYKKDDIKVWALYLPYYRITEAPDVIEAYLHFFFQGAYEVLKEYNVKLEDLEHVRDTIKKTIKSSPEDFFYDEEKERTPEIDLSDLDLD</sequence>
<reference evidence="1 2" key="1">
    <citation type="journal article" date="2005" name="Int. J. Syst. Evol. Microbiol.">
        <title>Bacillus cibi sp. nov., isolated from jeotgal, a traditional Korean fermented seafood.</title>
        <authorList>
            <person name="Yoon J.H."/>
            <person name="Lee C.H."/>
            <person name="Oh T.K."/>
        </authorList>
    </citation>
    <scope>NUCLEOTIDE SEQUENCE [LARGE SCALE GENOMIC DNA]</scope>
    <source>
        <strain evidence="1 2">DSM 16189</strain>
    </source>
</reference>
<dbReference type="RefSeq" id="WP_029566712.1">
    <property type="nucleotide sequence ID" value="NZ_JNVC02000015.1"/>
</dbReference>